<dbReference type="PIRSF" id="PIRSF018266">
    <property type="entry name" value="FecR"/>
    <property type="match status" value="1"/>
</dbReference>
<feature type="domain" description="FecR protein" evidence="2">
    <location>
        <begin position="120"/>
        <end position="212"/>
    </location>
</feature>
<keyword evidence="4" id="KW-1185">Reference proteome</keyword>
<protein>
    <submittedName>
        <fullName evidence="3">FecR family protein</fullName>
    </submittedName>
</protein>
<dbReference type="Gene3D" id="2.60.120.1440">
    <property type="match status" value="1"/>
</dbReference>
<dbReference type="InterPro" id="IPR006860">
    <property type="entry name" value="FecR"/>
</dbReference>
<accession>A0ABV8UAY1</accession>
<keyword evidence="1" id="KW-0812">Transmembrane</keyword>
<sequence>MFRRLTRRKSHISKDVAELYIRMETRESTADDLRQLMDWAVDNPEKLDEMEELSNLYETIGNVRPAEEIIHAPDRPSDLWKTTTRRMWITSPIRTFGLVAATLALFMFGYFLEFAPDSQNYQTGIGEIRNVALEDGSKVHLNGDSLVTVSYQKDQRYLVLDEGEAFFEVAKDKEREFIVEVGGVLVQAVGTAFNIDYTNNDVTVSVTEGTVRIGVADEAQLPTDQRSPMLYATVGEKIAIRKAVPTIHRPSVEEEVGMNQRIGVYILEKETSPPDHFSSWRSGVLHLNGEPLSTTIDRINRQSQKQIAISDVRLKPLPIYGSFRLDDTDSFIKAIEVLYPIQHIETDKGYVLTYKKNK</sequence>
<dbReference type="Pfam" id="PF04773">
    <property type="entry name" value="FecR"/>
    <property type="match status" value="1"/>
</dbReference>
<proteinExistence type="predicted"/>
<dbReference type="InterPro" id="IPR012373">
    <property type="entry name" value="Ferrdict_sens_TM"/>
</dbReference>
<reference evidence="4" key="1">
    <citation type="journal article" date="2019" name="Int. J. Syst. Evol. Microbiol.">
        <title>The Global Catalogue of Microorganisms (GCM) 10K type strain sequencing project: providing services to taxonomists for standard genome sequencing and annotation.</title>
        <authorList>
            <consortium name="The Broad Institute Genomics Platform"/>
            <consortium name="The Broad Institute Genome Sequencing Center for Infectious Disease"/>
            <person name="Wu L."/>
            <person name="Ma J."/>
        </authorList>
    </citation>
    <scope>NUCLEOTIDE SEQUENCE [LARGE SCALE GENOMIC DNA]</scope>
    <source>
        <strain evidence="4">CGMCC 1.15304</strain>
    </source>
</reference>
<comment type="caution">
    <text evidence="3">The sequence shown here is derived from an EMBL/GenBank/DDBJ whole genome shotgun (WGS) entry which is preliminary data.</text>
</comment>
<dbReference type="PANTHER" id="PTHR30273">
    <property type="entry name" value="PERIPLASMIC SIGNAL SENSOR AND SIGMA FACTOR ACTIVATOR FECR-RELATED"/>
    <property type="match status" value="1"/>
</dbReference>
<organism evidence="3 4">
    <name type="scientific">Kordiimonas lipolytica</name>
    <dbReference type="NCBI Taxonomy" id="1662421"/>
    <lineage>
        <taxon>Bacteria</taxon>
        <taxon>Pseudomonadati</taxon>
        <taxon>Pseudomonadota</taxon>
        <taxon>Alphaproteobacteria</taxon>
        <taxon>Kordiimonadales</taxon>
        <taxon>Kordiimonadaceae</taxon>
        <taxon>Kordiimonas</taxon>
    </lineage>
</organism>
<dbReference type="RefSeq" id="WP_156432055.1">
    <property type="nucleotide sequence ID" value="NZ_JBHSCR010000005.1"/>
</dbReference>
<keyword evidence="1" id="KW-1133">Transmembrane helix</keyword>
<evidence type="ECO:0000256" key="1">
    <source>
        <dbReference type="SAM" id="Phobius"/>
    </source>
</evidence>
<dbReference type="Gene3D" id="3.55.50.30">
    <property type="match status" value="1"/>
</dbReference>
<dbReference type="EMBL" id="JBHSCR010000005">
    <property type="protein sequence ID" value="MFC4347971.1"/>
    <property type="molecule type" value="Genomic_DNA"/>
</dbReference>
<dbReference type="PANTHER" id="PTHR30273:SF2">
    <property type="entry name" value="PROTEIN FECR"/>
    <property type="match status" value="1"/>
</dbReference>
<name>A0ABV8UAY1_9PROT</name>
<evidence type="ECO:0000313" key="3">
    <source>
        <dbReference type="EMBL" id="MFC4347971.1"/>
    </source>
</evidence>
<keyword evidence="1" id="KW-0472">Membrane</keyword>
<feature type="transmembrane region" description="Helical" evidence="1">
    <location>
        <begin position="95"/>
        <end position="112"/>
    </location>
</feature>
<dbReference type="Proteomes" id="UP001595776">
    <property type="component" value="Unassembled WGS sequence"/>
</dbReference>
<evidence type="ECO:0000259" key="2">
    <source>
        <dbReference type="Pfam" id="PF04773"/>
    </source>
</evidence>
<gene>
    <name evidence="3" type="ORF">ACFO5Q_08955</name>
</gene>
<evidence type="ECO:0000313" key="4">
    <source>
        <dbReference type="Proteomes" id="UP001595776"/>
    </source>
</evidence>